<reference evidence="7" key="1">
    <citation type="submission" date="2021-01" db="EMBL/GenBank/DDBJ databases">
        <title>Modified the classification status of verrucomicrobia.</title>
        <authorList>
            <person name="Feng X."/>
        </authorList>
    </citation>
    <scope>NUCLEOTIDE SEQUENCE</scope>
    <source>
        <strain evidence="7">KCTC 22201</strain>
    </source>
</reference>
<keyword evidence="2" id="KW-0805">Transcription regulation</keyword>
<feature type="domain" description="RNA polymerase sigma factor 70 region 4 type 2" evidence="6">
    <location>
        <begin position="146"/>
        <end position="197"/>
    </location>
</feature>
<evidence type="ECO:0000256" key="5">
    <source>
        <dbReference type="ARBA" id="ARBA00023163"/>
    </source>
</evidence>
<evidence type="ECO:0000313" key="7">
    <source>
        <dbReference type="EMBL" id="MBK1826292.1"/>
    </source>
</evidence>
<proteinExistence type="inferred from homology"/>
<protein>
    <submittedName>
        <fullName evidence="7">Sigma-70 family RNA polymerase sigma factor</fullName>
    </submittedName>
</protein>
<dbReference type="RefSeq" id="WP_200277063.1">
    <property type="nucleotide sequence ID" value="NZ_JAENII010000003.1"/>
</dbReference>
<dbReference type="SUPFAM" id="SSF88659">
    <property type="entry name" value="Sigma3 and sigma4 domains of RNA polymerase sigma factors"/>
    <property type="match status" value="1"/>
</dbReference>
<evidence type="ECO:0000259" key="6">
    <source>
        <dbReference type="Pfam" id="PF08281"/>
    </source>
</evidence>
<dbReference type="AlphaFoldDB" id="A0A934VEU3"/>
<dbReference type="PANTHER" id="PTHR43133:SF8">
    <property type="entry name" value="RNA POLYMERASE SIGMA FACTOR HI_1459-RELATED"/>
    <property type="match status" value="1"/>
</dbReference>
<comment type="caution">
    <text evidence="7">The sequence shown here is derived from an EMBL/GenBank/DDBJ whole genome shotgun (WGS) entry which is preliminary data.</text>
</comment>
<sequence>MNRAVWPVHPCVSEIKGSRAERFCRQRADLAAFLGWMGKKTAANWKQWMAENGHRMLLFARGWAPAQADAEDLVQEAVMRLWKVQQDKGGVPPDLPLAFSTIRFCGLNRYRSDTRRRKREESIIYLNDFEDVWLDPSVEEDEEAVLLRQAVEGLSPKLREVVTMKIWGGLTFAQISESLAISPNTAASRYRYALEQLALAMRRVKEVRHGHA</sequence>
<dbReference type="InterPro" id="IPR036388">
    <property type="entry name" value="WH-like_DNA-bd_sf"/>
</dbReference>
<evidence type="ECO:0000256" key="2">
    <source>
        <dbReference type="ARBA" id="ARBA00023015"/>
    </source>
</evidence>
<dbReference type="Gene3D" id="1.10.10.10">
    <property type="entry name" value="Winged helix-like DNA-binding domain superfamily/Winged helix DNA-binding domain"/>
    <property type="match status" value="1"/>
</dbReference>
<dbReference type="EMBL" id="JAENII010000003">
    <property type="protein sequence ID" value="MBK1826292.1"/>
    <property type="molecule type" value="Genomic_DNA"/>
</dbReference>
<name>A0A934VEU3_9BACT</name>
<evidence type="ECO:0000256" key="4">
    <source>
        <dbReference type="ARBA" id="ARBA00023125"/>
    </source>
</evidence>
<evidence type="ECO:0000256" key="3">
    <source>
        <dbReference type="ARBA" id="ARBA00023082"/>
    </source>
</evidence>
<dbReference type="GO" id="GO:0003677">
    <property type="term" value="F:DNA binding"/>
    <property type="evidence" value="ECO:0007669"/>
    <property type="project" value="UniProtKB-KW"/>
</dbReference>
<gene>
    <name evidence="7" type="ORF">JIN81_04625</name>
</gene>
<comment type="similarity">
    <text evidence="1">Belongs to the sigma-70 factor family. ECF subfamily.</text>
</comment>
<dbReference type="Pfam" id="PF08281">
    <property type="entry name" value="Sigma70_r4_2"/>
    <property type="match status" value="1"/>
</dbReference>
<dbReference type="InterPro" id="IPR013325">
    <property type="entry name" value="RNA_pol_sigma_r2"/>
</dbReference>
<dbReference type="GO" id="GO:0016987">
    <property type="term" value="F:sigma factor activity"/>
    <property type="evidence" value="ECO:0007669"/>
    <property type="project" value="UniProtKB-KW"/>
</dbReference>
<evidence type="ECO:0000256" key="1">
    <source>
        <dbReference type="ARBA" id="ARBA00010641"/>
    </source>
</evidence>
<keyword evidence="5" id="KW-0804">Transcription</keyword>
<accession>A0A934VEU3</accession>
<dbReference type="InterPro" id="IPR013249">
    <property type="entry name" value="RNA_pol_sigma70_r4_t2"/>
</dbReference>
<dbReference type="Gene3D" id="1.10.1740.10">
    <property type="match status" value="1"/>
</dbReference>
<dbReference type="InterPro" id="IPR013324">
    <property type="entry name" value="RNA_pol_sigma_r3/r4-like"/>
</dbReference>
<dbReference type="Proteomes" id="UP000658278">
    <property type="component" value="Unassembled WGS sequence"/>
</dbReference>
<dbReference type="NCBIfam" id="TIGR02937">
    <property type="entry name" value="sigma70-ECF"/>
    <property type="match status" value="1"/>
</dbReference>
<keyword evidence="4" id="KW-0238">DNA-binding</keyword>
<keyword evidence="3" id="KW-0731">Sigma factor</keyword>
<dbReference type="SUPFAM" id="SSF88946">
    <property type="entry name" value="Sigma2 domain of RNA polymerase sigma factors"/>
    <property type="match status" value="1"/>
</dbReference>
<evidence type="ECO:0000313" key="8">
    <source>
        <dbReference type="Proteomes" id="UP000658278"/>
    </source>
</evidence>
<dbReference type="GO" id="GO:0006352">
    <property type="term" value="P:DNA-templated transcription initiation"/>
    <property type="evidence" value="ECO:0007669"/>
    <property type="project" value="InterPro"/>
</dbReference>
<dbReference type="PANTHER" id="PTHR43133">
    <property type="entry name" value="RNA POLYMERASE ECF-TYPE SIGMA FACTO"/>
    <property type="match status" value="1"/>
</dbReference>
<keyword evidence="8" id="KW-1185">Reference proteome</keyword>
<organism evidence="7 8">
    <name type="scientific">Haloferula rosea</name>
    <dbReference type="NCBI Taxonomy" id="490093"/>
    <lineage>
        <taxon>Bacteria</taxon>
        <taxon>Pseudomonadati</taxon>
        <taxon>Verrucomicrobiota</taxon>
        <taxon>Verrucomicrobiia</taxon>
        <taxon>Verrucomicrobiales</taxon>
        <taxon>Verrucomicrobiaceae</taxon>
        <taxon>Haloferula</taxon>
    </lineage>
</organism>
<dbReference type="InterPro" id="IPR014284">
    <property type="entry name" value="RNA_pol_sigma-70_dom"/>
</dbReference>
<dbReference type="InterPro" id="IPR039425">
    <property type="entry name" value="RNA_pol_sigma-70-like"/>
</dbReference>